<protein>
    <recommendedName>
        <fullName evidence="6">Trafficking protein particle complex subunit</fullName>
    </recommendedName>
</protein>
<dbReference type="InterPro" id="IPR007233">
    <property type="entry name" value="TRAPPC"/>
</dbReference>
<dbReference type="SUPFAM" id="SSF64356">
    <property type="entry name" value="SNARE-like"/>
    <property type="match status" value="1"/>
</dbReference>
<dbReference type="CDD" id="cd14855">
    <property type="entry name" value="TRAPPC1_MUM2"/>
    <property type="match status" value="1"/>
</dbReference>
<dbReference type="GO" id="GO:0030008">
    <property type="term" value="C:TRAPP complex"/>
    <property type="evidence" value="ECO:0007669"/>
    <property type="project" value="UniProtKB-UniRule"/>
</dbReference>
<evidence type="ECO:0000256" key="2">
    <source>
        <dbReference type="ARBA" id="ARBA00022824"/>
    </source>
</evidence>
<dbReference type="PANTHER" id="PTHR23249">
    <property type="entry name" value="TRAFFICKING PROTEIN PARTICLE COMPLEX SUBUNIT"/>
    <property type="match status" value="1"/>
</dbReference>
<comment type="similarity">
    <text evidence="5">Belongs to the TRAPP small subunits family. BET5 subfamily.</text>
</comment>
<evidence type="ECO:0000313" key="8">
    <source>
        <dbReference type="Proteomes" id="UP001160483"/>
    </source>
</evidence>
<dbReference type="AlphaFoldDB" id="A0AAU9KV00"/>
<reference evidence="7" key="1">
    <citation type="submission" date="2021-11" db="EMBL/GenBank/DDBJ databases">
        <authorList>
            <person name="Islam A."/>
            <person name="Islam S."/>
            <person name="Flora M.S."/>
            <person name="Rahman M."/>
            <person name="Ziaur R.M."/>
            <person name="Epstein J.H."/>
            <person name="Hassan M."/>
            <person name="Klassen M."/>
            <person name="Woodard K."/>
            <person name="Webb A."/>
            <person name="Webby R.J."/>
            <person name="El Zowalaty M.E."/>
        </authorList>
    </citation>
    <scope>NUCLEOTIDE SEQUENCE</scope>
    <source>
        <strain evidence="7">Pbs3</strain>
    </source>
</reference>
<dbReference type="SMART" id="SM01399">
    <property type="entry name" value="Sybindin"/>
    <property type="match status" value="1"/>
</dbReference>
<comment type="caution">
    <text evidence="7">The sequence shown here is derived from an EMBL/GenBank/DDBJ whole genome shotgun (WGS) entry which is preliminary data.</text>
</comment>
<organism evidence="7 8">
    <name type="scientific">Peronospora belbahrii</name>
    <dbReference type="NCBI Taxonomy" id="622444"/>
    <lineage>
        <taxon>Eukaryota</taxon>
        <taxon>Sar</taxon>
        <taxon>Stramenopiles</taxon>
        <taxon>Oomycota</taxon>
        <taxon>Peronosporomycetes</taxon>
        <taxon>Peronosporales</taxon>
        <taxon>Peronosporaceae</taxon>
        <taxon>Peronospora</taxon>
    </lineage>
</organism>
<evidence type="ECO:0000256" key="1">
    <source>
        <dbReference type="ARBA" id="ARBA00022448"/>
    </source>
</evidence>
<keyword evidence="3 6" id="KW-0931">ER-Golgi transport</keyword>
<dbReference type="GO" id="GO:0005794">
    <property type="term" value="C:Golgi apparatus"/>
    <property type="evidence" value="ECO:0007669"/>
    <property type="project" value="UniProtKB-SubCell"/>
</dbReference>
<dbReference type="GO" id="GO:0005783">
    <property type="term" value="C:endoplasmic reticulum"/>
    <property type="evidence" value="ECO:0007669"/>
    <property type="project" value="UniProtKB-SubCell"/>
</dbReference>
<comment type="subcellular location">
    <subcellularLocation>
        <location evidence="6">Endoplasmic reticulum</location>
    </subcellularLocation>
    <subcellularLocation>
        <location evidence="6">Golgi apparatus</location>
        <location evidence="6">cis-Golgi network</location>
    </subcellularLocation>
</comment>
<gene>
    <name evidence="7" type="ORF">PBS003_LOCUS3951</name>
</gene>
<dbReference type="PANTHER" id="PTHR23249:SF16">
    <property type="entry name" value="TRAFFICKING PROTEIN PARTICLE COMPLEX SUBUNIT 1"/>
    <property type="match status" value="1"/>
</dbReference>
<dbReference type="Gene3D" id="3.30.450.70">
    <property type="match status" value="1"/>
</dbReference>
<keyword evidence="1 6" id="KW-0813">Transport</keyword>
<comment type="subunit">
    <text evidence="6">Part of the multisubunit transport protein particle (TRAPP) complex.</text>
</comment>
<dbReference type="GO" id="GO:0006888">
    <property type="term" value="P:endoplasmic reticulum to Golgi vesicle-mediated transport"/>
    <property type="evidence" value="ECO:0007669"/>
    <property type="project" value="UniProtKB-UniRule"/>
</dbReference>
<dbReference type="InterPro" id="IPR011012">
    <property type="entry name" value="Longin-like_dom_sf"/>
</dbReference>
<dbReference type="Proteomes" id="UP001160483">
    <property type="component" value="Unassembled WGS sequence"/>
</dbReference>
<evidence type="ECO:0000313" key="7">
    <source>
        <dbReference type="EMBL" id="CAH0477200.1"/>
    </source>
</evidence>
<dbReference type="Pfam" id="PF04099">
    <property type="entry name" value="Sybindin"/>
    <property type="match status" value="1"/>
</dbReference>
<dbReference type="EMBL" id="CAKKTJ010000168">
    <property type="protein sequence ID" value="CAH0477200.1"/>
    <property type="molecule type" value="Genomic_DNA"/>
</dbReference>
<sequence length="161" mass="18539">MIYSFYIYTRNGSCLYQKKWHDGKSVKYSDPEEEKRLLFGLLFSLKEFVGKIAPVSSMMSTTDLYGTTKLVAAGIPEGMQRYQTNSYTCHQYETPSGLRFVMMTDNYVGDMTPTLKYIYGQIYVETVVNNPLSDTKNGKPITSQLFRAQFAQYLESQPCFR</sequence>
<keyword evidence="4 6" id="KW-0333">Golgi apparatus</keyword>
<name>A0AAU9KV00_9STRA</name>
<proteinExistence type="inferred from homology"/>
<evidence type="ECO:0000256" key="5">
    <source>
        <dbReference type="ARBA" id="ARBA00038167"/>
    </source>
</evidence>
<evidence type="ECO:0000256" key="4">
    <source>
        <dbReference type="ARBA" id="ARBA00023034"/>
    </source>
</evidence>
<keyword evidence="2 6" id="KW-0256">Endoplasmic reticulum</keyword>
<accession>A0AAU9KV00</accession>
<evidence type="ECO:0000256" key="6">
    <source>
        <dbReference type="RuleBase" id="RU366065"/>
    </source>
</evidence>
<evidence type="ECO:0000256" key="3">
    <source>
        <dbReference type="ARBA" id="ARBA00022892"/>
    </source>
</evidence>